<feature type="domain" description="Tyrosine-protein kinase G-rich" evidence="10">
    <location>
        <begin position="482"/>
        <end position="552"/>
    </location>
</feature>
<keyword evidence="2" id="KW-1003">Cell membrane</keyword>
<evidence type="ECO:0000259" key="10">
    <source>
        <dbReference type="Pfam" id="PF13807"/>
    </source>
</evidence>
<name>A0A9X2X6R5_9HYPH</name>
<feature type="domain" description="Polysaccharide chain length determinant N-terminal" evidence="9">
    <location>
        <begin position="118"/>
        <end position="204"/>
    </location>
</feature>
<dbReference type="GO" id="GO:0005886">
    <property type="term" value="C:plasma membrane"/>
    <property type="evidence" value="ECO:0007669"/>
    <property type="project" value="UniProtKB-SubCell"/>
</dbReference>
<dbReference type="PANTHER" id="PTHR32309:SF13">
    <property type="entry name" value="FERRIC ENTEROBACTIN TRANSPORT PROTEIN FEPE"/>
    <property type="match status" value="1"/>
</dbReference>
<dbReference type="PANTHER" id="PTHR32309">
    <property type="entry name" value="TYROSINE-PROTEIN KINASE"/>
    <property type="match status" value="1"/>
</dbReference>
<organism evidence="11 12">
    <name type="scientific">Chelativorans petroleitrophicus</name>
    <dbReference type="NCBI Taxonomy" id="2975484"/>
    <lineage>
        <taxon>Bacteria</taxon>
        <taxon>Pseudomonadati</taxon>
        <taxon>Pseudomonadota</taxon>
        <taxon>Alphaproteobacteria</taxon>
        <taxon>Hyphomicrobiales</taxon>
        <taxon>Phyllobacteriaceae</taxon>
        <taxon>Chelativorans</taxon>
    </lineage>
</organism>
<gene>
    <name evidence="11" type="ORF">NYR54_06455</name>
</gene>
<comment type="caution">
    <text evidence="11">The sequence shown here is derived from an EMBL/GenBank/DDBJ whole genome shotgun (WGS) entry which is preliminary data.</text>
</comment>
<feature type="region of interest" description="Disordered" evidence="7">
    <location>
        <begin position="565"/>
        <end position="615"/>
    </location>
</feature>
<feature type="region of interest" description="Disordered" evidence="7">
    <location>
        <begin position="66"/>
        <end position="86"/>
    </location>
</feature>
<reference evidence="11" key="1">
    <citation type="submission" date="2022-08" db="EMBL/GenBank/DDBJ databases">
        <title>Chelativorans sichuanense sp. nov., a paraffin oil-degrading bacterium isolated from a mixture of oil-based drill cuttings and paddy soil.</title>
        <authorList>
            <person name="Yu J."/>
            <person name="Liu H."/>
            <person name="Chen Q."/>
        </authorList>
    </citation>
    <scope>NUCLEOTIDE SEQUENCE</scope>
    <source>
        <strain evidence="11">SCAU 2101</strain>
    </source>
</reference>
<evidence type="ECO:0000259" key="9">
    <source>
        <dbReference type="Pfam" id="PF02706"/>
    </source>
</evidence>
<evidence type="ECO:0000256" key="7">
    <source>
        <dbReference type="SAM" id="MobiDB-lite"/>
    </source>
</evidence>
<dbReference type="Pfam" id="PF02706">
    <property type="entry name" value="Wzz"/>
    <property type="match status" value="1"/>
</dbReference>
<keyword evidence="12" id="KW-1185">Reference proteome</keyword>
<accession>A0A9X2X6R5</accession>
<keyword evidence="5 8" id="KW-0472">Membrane</keyword>
<dbReference type="GO" id="GO:0004713">
    <property type="term" value="F:protein tyrosine kinase activity"/>
    <property type="evidence" value="ECO:0007669"/>
    <property type="project" value="TreeGrafter"/>
</dbReference>
<dbReference type="InterPro" id="IPR032807">
    <property type="entry name" value="GNVR"/>
</dbReference>
<dbReference type="InterPro" id="IPR050445">
    <property type="entry name" value="Bact_polysacc_biosynth/exp"/>
</dbReference>
<evidence type="ECO:0000256" key="8">
    <source>
        <dbReference type="SAM" id="Phobius"/>
    </source>
</evidence>
<evidence type="ECO:0000313" key="12">
    <source>
        <dbReference type="Proteomes" id="UP001149009"/>
    </source>
</evidence>
<evidence type="ECO:0000256" key="6">
    <source>
        <dbReference type="SAM" id="Coils"/>
    </source>
</evidence>
<dbReference type="InterPro" id="IPR003856">
    <property type="entry name" value="LPS_length_determ_N"/>
</dbReference>
<proteinExistence type="predicted"/>
<evidence type="ECO:0000256" key="2">
    <source>
        <dbReference type="ARBA" id="ARBA00022475"/>
    </source>
</evidence>
<keyword evidence="3 8" id="KW-0812">Transmembrane</keyword>
<keyword evidence="6" id="KW-0175">Coiled coil</keyword>
<dbReference type="EMBL" id="JAODNV010000007">
    <property type="protein sequence ID" value="MCT8989935.1"/>
    <property type="molecule type" value="Genomic_DNA"/>
</dbReference>
<evidence type="ECO:0000313" key="11">
    <source>
        <dbReference type="EMBL" id="MCT8989935.1"/>
    </source>
</evidence>
<dbReference type="AlphaFoldDB" id="A0A9X2X6R5"/>
<comment type="subcellular location">
    <subcellularLocation>
        <location evidence="1">Cell membrane</location>
        <topology evidence="1">Multi-pass membrane protein</topology>
    </subcellularLocation>
</comment>
<dbReference type="Proteomes" id="UP001149009">
    <property type="component" value="Unassembled WGS sequence"/>
</dbReference>
<evidence type="ECO:0000256" key="4">
    <source>
        <dbReference type="ARBA" id="ARBA00022989"/>
    </source>
</evidence>
<sequence>MFDPSRNNWENQSLLSLAGRWDAAAQHLSASGASLEPAFTAPRGGSNLRSLFDRLKQRFVRAKAEAVEAQHHAPTRGEGPSEELPEPVIPEQAEVPPAGAYAPGEPLYWRPLINPFSVFSGIARSKRLIFAATVLGAVAGVLVALATPREYYAAAEILFDPRNLQLAERDLTSGSLPSDATLALIENQVAIIMSSTVLGKVAERLNLTEDPEFNGEGGGFLGLLLNPRALLSVGASTGGIDARRAITIENLAEKLHVARGDRTFIIHIGAATRDPEKSALVANTTAEVYLEQASQLHQQTANRANAELTSQLDELRAAVEAAEKAVADYKAENDLVEAQGRFIADDEIIRLNEQLAVARARTAELTAHANSAKDLDLEGVLGGALPEQISSPVMTELLSRYAALQQEADRMAVRLGPRHPDNLAIQAELTGAREAIAAELRRVVASIQVELRRAVQLEQELAARLAELKAQKGSRASEHVRLRELEREAAARRAVYESFLLRARETGQQGSLNTANVNVISQAYPPLLPMGPGRSTIAIAGTLLGFLAGIALGAGRGAWESLRENMEADRTAPRQVRAAQSARRRPEDKILTANEGFDPPPDDGPGGGQRSQDRNRANVPHLADVSYMQDRVGPGIHPVASWRRDADEPPRLRGDAQYYPAATSYPPTWQEAVTPNEIDDSCDAPEPLTIEDLRDELRALRREVDALAERRALRRA</sequence>
<dbReference type="Pfam" id="PF13807">
    <property type="entry name" value="GNVR"/>
    <property type="match status" value="1"/>
</dbReference>
<feature type="coiled-coil region" evidence="6">
    <location>
        <begin position="298"/>
        <end position="339"/>
    </location>
</feature>
<feature type="transmembrane region" description="Helical" evidence="8">
    <location>
        <begin position="128"/>
        <end position="147"/>
    </location>
</feature>
<feature type="transmembrane region" description="Helical" evidence="8">
    <location>
        <begin position="537"/>
        <end position="559"/>
    </location>
</feature>
<evidence type="ECO:0000256" key="1">
    <source>
        <dbReference type="ARBA" id="ARBA00004651"/>
    </source>
</evidence>
<dbReference type="RefSeq" id="WP_261514794.1">
    <property type="nucleotide sequence ID" value="NZ_JAODNV010000007.1"/>
</dbReference>
<evidence type="ECO:0000256" key="3">
    <source>
        <dbReference type="ARBA" id="ARBA00022692"/>
    </source>
</evidence>
<keyword evidence="4 8" id="KW-1133">Transmembrane helix</keyword>
<evidence type="ECO:0000256" key="5">
    <source>
        <dbReference type="ARBA" id="ARBA00023136"/>
    </source>
</evidence>
<protein>
    <submittedName>
        <fullName evidence="11">GumC family protein</fullName>
    </submittedName>
</protein>